<keyword evidence="7" id="KW-0472">Membrane</keyword>
<dbReference type="Gene3D" id="3.30.2010.10">
    <property type="entry name" value="Metalloproteases ('zincins'), catalytic domain"/>
    <property type="match status" value="1"/>
</dbReference>
<dbReference type="PANTHER" id="PTHR22726">
    <property type="entry name" value="METALLOENDOPEPTIDASE OMA1"/>
    <property type="match status" value="1"/>
</dbReference>
<organism evidence="10 11">
    <name type="scientific">Rhizobium herbae</name>
    <dbReference type="NCBI Taxonomy" id="508661"/>
    <lineage>
        <taxon>Bacteria</taxon>
        <taxon>Pseudomonadati</taxon>
        <taxon>Pseudomonadota</taxon>
        <taxon>Alphaproteobacteria</taxon>
        <taxon>Hyphomicrobiales</taxon>
        <taxon>Rhizobiaceae</taxon>
        <taxon>Rhizobium/Agrobacterium group</taxon>
        <taxon>Rhizobium</taxon>
    </lineage>
</organism>
<keyword evidence="1 6" id="KW-0645">Protease</keyword>
<feature type="transmembrane region" description="Helical" evidence="7">
    <location>
        <begin position="105"/>
        <end position="123"/>
    </location>
</feature>
<comment type="caution">
    <text evidence="10">The sequence shown here is derived from an EMBL/GenBank/DDBJ whole genome shotgun (WGS) entry which is preliminary data.</text>
</comment>
<keyword evidence="7" id="KW-0812">Transmembrane</keyword>
<evidence type="ECO:0000256" key="1">
    <source>
        <dbReference type="ARBA" id="ARBA00022670"/>
    </source>
</evidence>
<dbReference type="InterPro" id="IPR051156">
    <property type="entry name" value="Mito/Outer_Membr_Metalloprot"/>
</dbReference>
<dbReference type="Proteomes" id="UP000823786">
    <property type="component" value="Unassembled WGS sequence"/>
</dbReference>
<accession>A0ABS4EVF9</accession>
<evidence type="ECO:0000256" key="6">
    <source>
        <dbReference type="RuleBase" id="RU003983"/>
    </source>
</evidence>
<dbReference type="InterPro" id="IPR001915">
    <property type="entry name" value="Peptidase_M48"/>
</dbReference>
<dbReference type="GO" id="GO:0008233">
    <property type="term" value="F:peptidase activity"/>
    <property type="evidence" value="ECO:0007669"/>
    <property type="project" value="UniProtKB-KW"/>
</dbReference>
<evidence type="ECO:0000256" key="4">
    <source>
        <dbReference type="ARBA" id="ARBA00022833"/>
    </source>
</evidence>
<dbReference type="InterPro" id="IPR055518">
    <property type="entry name" value="DUF7092"/>
</dbReference>
<keyword evidence="3 6" id="KW-0378">Hydrolase</keyword>
<feature type="domain" description="Peptidase M48" evidence="8">
    <location>
        <begin position="165"/>
        <end position="344"/>
    </location>
</feature>
<evidence type="ECO:0000313" key="10">
    <source>
        <dbReference type="EMBL" id="MBP1861940.1"/>
    </source>
</evidence>
<dbReference type="Pfam" id="PF23368">
    <property type="entry name" value="DUF7092"/>
    <property type="match status" value="1"/>
</dbReference>
<evidence type="ECO:0000256" key="2">
    <source>
        <dbReference type="ARBA" id="ARBA00022723"/>
    </source>
</evidence>
<evidence type="ECO:0000259" key="8">
    <source>
        <dbReference type="Pfam" id="PF01435"/>
    </source>
</evidence>
<dbReference type="Pfam" id="PF01435">
    <property type="entry name" value="Peptidase_M48"/>
    <property type="match status" value="1"/>
</dbReference>
<name>A0ABS4EVF9_9HYPH</name>
<comment type="cofactor">
    <cofactor evidence="6">
        <name>Zn(2+)</name>
        <dbReference type="ChEBI" id="CHEBI:29105"/>
    </cofactor>
    <text evidence="6">Binds 1 zinc ion per subunit.</text>
</comment>
<sequence length="355" mass="38083">MASDERPICRGDWHPRDSSRSAAARLVEKDGQVGAIAEDGTALASAVFSTLDISARVGSIPRRVEFPDGSLFETADNDAIDGLQLANGRKRVGFVHGLERFHPRLLVFVAAVFLLSGLVYRFALPVLVEVAVAVTPPVVPKLMSVSTLATLDRTVLDETKLDEAKKRTISEGFARIAAKSDRGASAYTLNFREGGAIGPNAFALPDGTLIITDELVVLAGNDTEMLIGVLAHEIGHVELEHSLRQIYRAAGMAGLIMLIAGDVGDSVEDLLVQGGGLVSLSYSRSAEAAADRHSVELMEKAGYDPTAIARFFEIIEKKLGDTSGTNILSTHPGTPERKKAIREYEAELRQKQAPN</sequence>
<dbReference type="GO" id="GO:0006508">
    <property type="term" value="P:proteolysis"/>
    <property type="evidence" value="ECO:0007669"/>
    <property type="project" value="UniProtKB-KW"/>
</dbReference>
<keyword evidence="5 6" id="KW-0482">Metalloprotease</keyword>
<dbReference type="CDD" id="cd07332">
    <property type="entry name" value="M48C_Oma1_like"/>
    <property type="match status" value="1"/>
</dbReference>
<keyword evidence="11" id="KW-1185">Reference proteome</keyword>
<keyword evidence="7" id="KW-1133">Transmembrane helix</keyword>
<evidence type="ECO:0000313" key="11">
    <source>
        <dbReference type="Proteomes" id="UP000823786"/>
    </source>
</evidence>
<proteinExistence type="inferred from homology"/>
<gene>
    <name evidence="10" type="ORF">J2Z75_005469</name>
</gene>
<comment type="similarity">
    <text evidence="6">Belongs to the peptidase M48 family.</text>
</comment>
<evidence type="ECO:0000256" key="7">
    <source>
        <dbReference type="SAM" id="Phobius"/>
    </source>
</evidence>
<keyword evidence="2" id="KW-0479">Metal-binding</keyword>
<dbReference type="PANTHER" id="PTHR22726:SF1">
    <property type="entry name" value="METALLOENDOPEPTIDASE OMA1, MITOCHONDRIAL"/>
    <property type="match status" value="1"/>
</dbReference>
<dbReference type="RefSeq" id="WP_209856771.1">
    <property type="nucleotide sequence ID" value="NZ_JAGGJV010000012.1"/>
</dbReference>
<evidence type="ECO:0000256" key="3">
    <source>
        <dbReference type="ARBA" id="ARBA00022801"/>
    </source>
</evidence>
<reference evidence="10 11" key="1">
    <citation type="submission" date="2021-03" db="EMBL/GenBank/DDBJ databases">
        <title>Genomic Encyclopedia of Type Strains, Phase IV (KMG-IV): sequencing the most valuable type-strain genomes for metagenomic binning, comparative biology and taxonomic classification.</title>
        <authorList>
            <person name="Goeker M."/>
        </authorList>
    </citation>
    <scope>NUCLEOTIDE SEQUENCE [LARGE SCALE GENOMIC DNA]</scope>
    <source>
        <strain evidence="10 11">DSM 26427</strain>
    </source>
</reference>
<protein>
    <submittedName>
        <fullName evidence="10">Zn-dependent protease with chaperone function</fullName>
    </submittedName>
</protein>
<evidence type="ECO:0000256" key="5">
    <source>
        <dbReference type="ARBA" id="ARBA00023049"/>
    </source>
</evidence>
<feature type="domain" description="DUF7092" evidence="9">
    <location>
        <begin position="10"/>
        <end position="83"/>
    </location>
</feature>
<dbReference type="EMBL" id="JAGGJV010000012">
    <property type="protein sequence ID" value="MBP1861940.1"/>
    <property type="molecule type" value="Genomic_DNA"/>
</dbReference>
<keyword evidence="4 6" id="KW-0862">Zinc</keyword>
<evidence type="ECO:0000259" key="9">
    <source>
        <dbReference type="Pfam" id="PF23368"/>
    </source>
</evidence>